<organism evidence="1 2">
    <name type="scientific">Tannerella sp. oral taxon BU063 isolate Cell 8/11</name>
    <dbReference type="NCBI Taxonomy" id="1411915"/>
    <lineage>
        <taxon>Bacteria</taxon>
        <taxon>Pseudomonadati</taxon>
        <taxon>Bacteroidota</taxon>
        <taxon>Bacteroidia</taxon>
        <taxon>Bacteroidales</taxon>
        <taxon>Tannerellaceae</taxon>
        <taxon>Tannerella</taxon>
    </lineage>
</organism>
<protein>
    <submittedName>
        <fullName evidence="1">Uncharacterized protein</fullName>
    </submittedName>
</protein>
<name>W2D2A2_9BACT</name>
<dbReference type="Proteomes" id="UP000034980">
    <property type="component" value="Unassembled WGS sequence"/>
</dbReference>
<accession>W2D2A2</accession>
<proteinExistence type="predicted"/>
<evidence type="ECO:0000313" key="2">
    <source>
        <dbReference type="Proteomes" id="UP000034980"/>
    </source>
</evidence>
<dbReference type="AlphaFoldDB" id="W2D2A2"/>
<reference evidence="1 2" key="1">
    <citation type="submission" date="2013-11" db="EMBL/GenBank/DDBJ databases">
        <title>Single cell genomics of uncultured Tannerella BU063 (oral taxon 286).</title>
        <authorList>
            <person name="Beall C.J."/>
            <person name="Campbell A.G."/>
            <person name="Griffen A.L."/>
            <person name="Podar M."/>
            <person name="Leys E.J."/>
        </authorList>
    </citation>
    <scope>NUCLEOTIDE SEQUENCE [LARGE SCALE GENOMIC DNA]</scope>
    <source>
        <strain evidence="1">Cell 8/11</strain>
    </source>
</reference>
<gene>
    <name evidence="1" type="ORF">T235_06505</name>
</gene>
<evidence type="ECO:0000313" key="1">
    <source>
        <dbReference type="EMBL" id="ETK12921.1"/>
    </source>
</evidence>
<comment type="caution">
    <text evidence="1">The sequence shown here is derived from an EMBL/GenBank/DDBJ whole genome shotgun (WGS) entry which is preliminary data.</text>
</comment>
<sequence length="68" mass="7962">MMRWPRKLRYRIGGNRFIFEEGVEAEILYNGLQYLRELELEIHAFQCGHEPKAISRIGSVAMIIKLIG</sequence>
<dbReference type="EMBL" id="AYYF01001037">
    <property type="protein sequence ID" value="ETK12921.1"/>
    <property type="molecule type" value="Genomic_DNA"/>
</dbReference>